<dbReference type="PROSITE" id="PS50043">
    <property type="entry name" value="HTH_LUXR_2"/>
    <property type="match status" value="1"/>
</dbReference>
<evidence type="ECO:0000259" key="5">
    <source>
        <dbReference type="PROSITE" id="PS50110"/>
    </source>
</evidence>
<sequence length="200" mass="21557">MPLRTLLLIDDHPLFLGGISRVLAEGLERVVIVEAVSLTAALAQRHLDPALVLLDQQLGGVSGLAGVSALRRRWPGASIVMLSGFDMTKIREEAQALGVCAFISKSDKPQTLLHQVSALLEGVAETAPTLPDEPPQRQLTPRQLEVLELLCQGLSNKAIAARLYLSEYTVRGHVQALLTLLNASSRAEAAFAARRLGWVT</sequence>
<dbReference type="InterPro" id="IPR016032">
    <property type="entry name" value="Sig_transdc_resp-reg_C-effctor"/>
</dbReference>
<dbReference type="SMART" id="SM00421">
    <property type="entry name" value="HTH_LUXR"/>
    <property type="match status" value="1"/>
</dbReference>
<dbReference type="InterPro" id="IPR001789">
    <property type="entry name" value="Sig_transdc_resp-reg_receiver"/>
</dbReference>
<dbReference type="CDD" id="cd06170">
    <property type="entry name" value="LuxR_C_like"/>
    <property type="match status" value="1"/>
</dbReference>
<feature type="modified residue" description="4-aspartylphosphate" evidence="3">
    <location>
        <position position="55"/>
    </location>
</feature>
<gene>
    <name evidence="6" type="ORF">ACFFHW_03385</name>
</gene>
<evidence type="ECO:0000313" key="7">
    <source>
        <dbReference type="Proteomes" id="UP001589814"/>
    </source>
</evidence>
<comment type="caution">
    <text evidence="6">The sequence shown here is derived from an EMBL/GenBank/DDBJ whole genome shotgun (WGS) entry which is preliminary data.</text>
</comment>
<dbReference type="SMART" id="SM00448">
    <property type="entry name" value="REC"/>
    <property type="match status" value="1"/>
</dbReference>
<name>A0ABV6G082_9GAMM</name>
<dbReference type="InterPro" id="IPR036388">
    <property type="entry name" value="WH-like_DNA-bd_sf"/>
</dbReference>
<dbReference type="PANTHER" id="PTHR45566:SF2">
    <property type="entry name" value="NARL SUBFAMILY"/>
    <property type="match status" value="1"/>
</dbReference>
<accession>A0ABV6G082</accession>
<proteinExistence type="predicted"/>
<dbReference type="EMBL" id="JBHLVX010000013">
    <property type="protein sequence ID" value="MFC0267052.1"/>
    <property type="molecule type" value="Genomic_DNA"/>
</dbReference>
<dbReference type="CDD" id="cd17535">
    <property type="entry name" value="REC_NarL-like"/>
    <property type="match status" value="1"/>
</dbReference>
<evidence type="ECO:0000313" key="6">
    <source>
        <dbReference type="EMBL" id="MFC0267052.1"/>
    </source>
</evidence>
<dbReference type="Pfam" id="PF00196">
    <property type="entry name" value="GerE"/>
    <property type="match status" value="1"/>
</dbReference>
<dbReference type="SUPFAM" id="SSF52172">
    <property type="entry name" value="CheY-like"/>
    <property type="match status" value="1"/>
</dbReference>
<dbReference type="InterPro" id="IPR011006">
    <property type="entry name" value="CheY-like_superfamily"/>
</dbReference>
<dbReference type="Gene3D" id="3.40.50.2300">
    <property type="match status" value="1"/>
</dbReference>
<feature type="domain" description="HTH luxR-type" evidence="4">
    <location>
        <begin position="132"/>
        <end position="197"/>
    </location>
</feature>
<dbReference type="PRINTS" id="PR00038">
    <property type="entry name" value="HTHLUXR"/>
</dbReference>
<evidence type="ECO:0000259" key="4">
    <source>
        <dbReference type="PROSITE" id="PS50043"/>
    </source>
</evidence>
<keyword evidence="7" id="KW-1185">Reference proteome</keyword>
<evidence type="ECO:0000256" key="2">
    <source>
        <dbReference type="ARBA" id="ARBA00023125"/>
    </source>
</evidence>
<dbReference type="SUPFAM" id="SSF46894">
    <property type="entry name" value="C-terminal effector domain of the bipartite response regulators"/>
    <property type="match status" value="1"/>
</dbReference>
<feature type="domain" description="Response regulatory" evidence="5">
    <location>
        <begin position="5"/>
        <end position="120"/>
    </location>
</feature>
<dbReference type="Pfam" id="PF00072">
    <property type="entry name" value="Response_reg"/>
    <property type="match status" value="1"/>
</dbReference>
<organism evidence="6 7">
    <name type="scientific">Kushneria aurantia</name>
    <dbReference type="NCBI Taxonomy" id="504092"/>
    <lineage>
        <taxon>Bacteria</taxon>
        <taxon>Pseudomonadati</taxon>
        <taxon>Pseudomonadota</taxon>
        <taxon>Gammaproteobacteria</taxon>
        <taxon>Oceanospirillales</taxon>
        <taxon>Halomonadaceae</taxon>
        <taxon>Kushneria</taxon>
    </lineage>
</organism>
<reference evidence="6 7" key="1">
    <citation type="submission" date="2024-09" db="EMBL/GenBank/DDBJ databases">
        <authorList>
            <person name="Sun Q."/>
            <person name="Mori K."/>
        </authorList>
    </citation>
    <scope>NUCLEOTIDE SEQUENCE [LARGE SCALE GENOMIC DNA]</scope>
    <source>
        <strain evidence="6 7">CCM 7415</strain>
    </source>
</reference>
<protein>
    <submittedName>
        <fullName evidence="6">LuxR C-terminal-related transcriptional regulator</fullName>
    </submittedName>
</protein>
<dbReference type="RefSeq" id="WP_019949889.1">
    <property type="nucleotide sequence ID" value="NZ_JBHLVX010000013.1"/>
</dbReference>
<dbReference type="Gene3D" id="1.10.10.10">
    <property type="entry name" value="Winged helix-like DNA-binding domain superfamily/Winged helix DNA-binding domain"/>
    <property type="match status" value="1"/>
</dbReference>
<dbReference type="PANTHER" id="PTHR45566">
    <property type="entry name" value="HTH-TYPE TRANSCRIPTIONAL REGULATOR YHJB-RELATED"/>
    <property type="match status" value="1"/>
</dbReference>
<dbReference type="InterPro" id="IPR000792">
    <property type="entry name" value="Tscrpt_reg_LuxR_C"/>
</dbReference>
<dbReference type="PROSITE" id="PS50110">
    <property type="entry name" value="RESPONSE_REGULATORY"/>
    <property type="match status" value="1"/>
</dbReference>
<keyword evidence="2" id="KW-0238">DNA-binding</keyword>
<evidence type="ECO:0000256" key="1">
    <source>
        <dbReference type="ARBA" id="ARBA00022553"/>
    </source>
</evidence>
<evidence type="ECO:0000256" key="3">
    <source>
        <dbReference type="PROSITE-ProRule" id="PRU00169"/>
    </source>
</evidence>
<dbReference type="Proteomes" id="UP001589814">
    <property type="component" value="Unassembled WGS sequence"/>
</dbReference>
<dbReference type="InterPro" id="IPR051015">
    <property type="entry name" value="EvgA-like"/>
</dbReference>
<keyword evidence="1 3" id="KW-0597">Phosphoprotein</keyword>
<dbReference type="InterPro" id="IPR058245">
    <property type="entry name" value="NreC/VraR/RcsB-like_REC"/>
</dbReference>